<evidence type="ECO:0000313" key="2">
    <source>
        <dbReference type="EMBL" id="QHT88328.1"/>
    </source>
</evidence>
<dbReference type="Gene3D" id="3.90.550.10">
    <property type="entry name" value="Spore Coat Polysaccharide Biosynthesis Protein SpsA, Chain A"/>
    <property type="match status" value="1"/>
</dbReference>
<dbReference type="SUPFAM" id="SSF53448">
    <property type="entry name" value="Nucleotide-diphospho-sugar transferases"/>
    <property type="match status" value="1"/>
</dbReference>
<proteinExistence type="predicted"/>
<sequence length="249" mass="28694">MSRPLVVVCTPTYNRRFALNFSAECYKRQTYPNLHWIILDNSTDEEKSWAPIQERKDIPHTYIHIEGKKPIGYLRNVCLEEALKLNPTYIAFWDDDDFYVKHRIQAGVEALEKDSTKDIIGCEVLPVFLSKENVLMETGPYGQNHSTAATYLFRASIATNRRFIPDAEKAEEGSFTRDWTLPMCMLPAKDVILVIGHQFNTVNKSQMLANPAKFAARITNDANAKNIVRFQWIKDPVLWDLFCKTFLLA</sequence>
<dbReference type="InterPro" id="IPR001173">
    <property type="entry name" value="Glyco_trans_2-like"/>
</dbReference>
<dbReference type="AlphaFoldDB" id="A0A6C0I5P4"/>
<protein>
    <recommendedName>
        <fullName evidence="1">Glycosyltransferase 2-like domain-containing protein</fullName>
    </recommendedName>
</protein>
<dbReference type="CDD" id="cd00761">
    <property type="entry name" value="Glyco_tranf_GTA_type"/>
    <property type="match status" value="1"/>
</dbReference>
<reference evidence="2" key="1">
    <citation type="journal article" date="2020" name="Nature">
        <title>Giant virus diversity and host interactions through global metagenomics.</title>
        <authorList>
            <person name="Schulz F."/>
            <person name="Roux S."/>
            <person name="Paez-Espino D."/>
            <person name="Jungbluth S."/>
            <person name="Walsh D.A."/>
            <person name="Denef V.J."/>
            <person name="McMahon K.D."/>
            <person name="Konstantinidis K.T."/>
            <person name="Eloe-Fadrosh E.A."/>
            <person name="Kyrpides N.C."/>
            <person name="Woyke T."/>
        </authorList>
    </citation>
    <scope>NUCLEOTIDE SEQUENCE</scope>
    <source>
        <strain evidence="2">GVMAG-M-3300023184-50</strain>
    </source>
</reference>
<dbReference type="InterPro" id="IPR029044">
    <property type="entry name" value="Nucleotide-diphossugar_trans"/>
</dbReference>
<feature type="domain" description="Glycosyltransferase 2-like" evidence="1">
    <location>
        <begin position="8"/>
        <end position="121"/>
    </location>
</feature>
<dbReference type="GO" id="GO:0016758">
    <property type="term" value="F:hexosyltransferase activity"/>
    <property type="evidence" value="ECO:0007669"/>
    <property type="project" value="UniProtKB-ARBA"/>
</dbReference>
<name>A0A6C0I5P4_9ZZZZ</name>
<dbReference type="PANTHER" id="PTHR22916">
    <property type="entry name" value="GLYCOSYLTRANSFERASE"/>
    <property type="match status" value="1"/>
</dbReference>
<dbReference type="EMBL" id="MN740114">
    <property type="protein sequence ID" value="QHT88328.1"/>
    <property type="molecule type" value="Genomic_DNA"/>
</dbReference>
<dbReference type="PANTHER" id="PTHR22916:SF3">
    <property type="entry name" value="UDP-GLCNAC:BETAGAL BETA-1,3-N-ACETYLGLUCOSAMINYLTRANSFERASE-LIKE PROTEIN 1"/>
    <property type="match status" value="1"/>
</dbReference>
<dbReference type="Pfam" id="PF00535">
    <property type="entry name" value="Glycos_transf_2"/>
    <property type="match status" value="1"/>
</dbReference>
<accession>A0A6C0I5P4</accession>
<evidence type="ECO:0000259" key="1">
    <source>
        <dbReference type="Pfam" id="PF00535"/>
    </source>
</evidence>
<organism evidence="2">
    <name type="scientific">viral metagenome</name>
    <dbReference type="NCBI Taxonomy" id="1070528"/>
    <lineage>
        <taxon>unclassified sequences</taxon>
        <taxon>metagenomes</taxon>
        <taxon>organismal metagenomes</taxon>
    </lineage>
</organism>